<sequence length="40" mass="4536">SRKKTKKEVNQMKVEIIEKGILGGVERSFCGVFCNPIKKL</sequence>
<reference evidence="1 2" key="1">
    <citation type="journal article" date="2020" name="Front. Microbiol.">
        <title>Single-cell genomics of novel Actinobacteria with the Wood-Ljungdahl pathway discovered in a serpentinizing system.</title>
        <authorList>
            <person name="Merino N."/>
            <person name="Kawai M."/>
            <person name="Boyd E.S."/>
            <person name="Colman D.R."/>
            <person name="McGlynn S.E."/>
            <person name="Nealson K.H."/>
            <person name="Kurokawa K."/>
            <person name="Hongoh Y."/>
        </authorList>
    </citation>
    <scope>NUCLEOTIDE SEQUENCE [LARGE SCALE GENOMIC DNA]</scope>
    <source>
        <strain evidence="1 2">S42</strain>
    </source>
</reference>
<evidence type="ECO:0000313" key="1">
    <source>
        <dbReference type="EMBL" id="GFP33492.1"/>
    </source>
</evidence>
<comment type="caution">
    <text evidence="1">The sequence shown here is derived from an EMBL/GenBank/DDBJ whole genome shotgun (WGS) entry which is preliminary data.</text>
</comment>
<feature type="non-terminal residue" evidence="1">
    <location>
        <position position="1"/>
    </location>
</feature>
<gene>
    <name evidence="1" type="ORF">HKBW3S42_01828</name>
</gene>
<evidence type="ECO:0000313" key="2">
    <source>
        <dbReference type="Proteomes" id="UP000568877"/>
    </source>
</evidence>
<accession>A0A6V8PLG7</accession>
<dbReference type="EMBL" id="BLSA01000511">
    <property type="protein sequence ID" value="GFP33492.1"/>
    <property type="molecule type" value="Genomic_DNA"/>
</dbReference>
<dbReference type="Proteomes" id="UP000568877">
    <property type="component" value="Unassembled WGS sequence"/>
</dbReference>
<organism evidence="1 2">
    <name type="scientific">Candidatus Hakubella thermalkaliphila</name>
    <dbReference type="NCBI Taxonomy" id="2754717"/>
    <lineage>
        <taxon>Bacteria</taxon>
        <taxon>Bacillati</taxon>
        <taxon>Actinomycetota</taxon>
        <taxon>Actinomycetota incertae sedis</taxon>
        <taxon>Candidatus Hakubellales</taxon>
        <taxon>Candidatus Hakubellaceae</taxon>
        <taxon>Candidatus Hakubella</taxon>
    </lineage>
</organism>
<name>A0A6V8PLG7_9ACTN</name>
<proteinExistence type="predicted"/>
<protein>
    <submittedName>
        <fullName evidence="1">Uncharacterized protein</fullName>
    </submittedName>
</protein>
<dbReference type="AlphaFoldDB" id="A0A6V8PLG7"/>